<dbReference type="KEGG" id="osn:115231730"/>
<dbReference type="Pfam" id="PF01926">
    <property type="entry name" value="MMR_HSR1"/>
    <property type="match status" value="1"/>
</dbReference>
<evidence type="ECO:0000313" key="4">
    <source>
        <dbReference type="RefSeq" id="XP_029657547.2"/>
    </source>
</evidence>
<dbReference type="GO" id="GO:0002098">
    <property type="term" value="P:tRNA wobble uridine modification"/>
    <property type="evidence" value="ECO:0007669"/>
    <property type="project" value="TreeGrafter"/>
</dbReference>
<evidence type="ECO:0000313" key="3">
    <source>
        <dbReference type="Proteomes" id="UP000515154"/>
    </source>
</evidence>
<dbReference type="InterPro" id="IPR018948">
    <property type="entry name" value="GTP-bd_TrmE_N"/>
</dbReference>
<feature type="domain" description="G" evidence="1">
    <location>
        <begin position="96"/>
        <end position="135"/>
    </location>
</feature>
<dbReference type="InterPro" id="IPR027417">
    <property type="entry name" value="P-loop_NTPase"/>
</dbReference>
<dbReference type="Gene3D" id="3.30.1360.120">
    <property type="entry name" value="Probable tRNA modification gtpase trme, domain 1"/>
    <property type="match status" value="1"/>
</dbReference>
<accession>A0A6P7U831</accession>
<feature type="domain" description="GTP-binding protein TrmE N-terminal" evidence="2">
    <location>
        <begin position="25"/>
        <end position="94"/>
    </location>
</feature>
<dbReference type="Proteomes" id="UP000515154">
    <property type="component" value="Unplaced"/>
</dbReference>
<dbReference type="Pfam" id="PF10396">
    <property type="entry name" value="TrmE_N"/>
    <property type="match status" value="1"/>
</dbReference>
<organism evidence="3 4">
    <name type="scientific">Octopus sinensis</name>
    <name type="common">East Asian common octopus</name>
    <dbReference type="NCBI Taxonomy" id="2607531"/>
    <lineage>
        <taxon>Eukaryota</taxon>
        <taxon>Metazoa</taxon>
        <taxon>Spiralia</taxon>
        <taxon>Lophotrochozoa</taxon>
        <taxon>Mollusca</taxon>
        <taxon>Cephalopoda</taxon>
        <taxon>Coleoidea</taxon>
        <taxon>Octopodiformes</taxon>
        <taxon>Octopoda</taxon>
        <taxon>Incirrata</taxon>
        <taxon>Octopodidae</taxon>
        <taxon>Octopus</taxon>
    </lineage>
</organism>
<dbReference type="RefSeq" id="XP_029657547.2">
    <property type="nucleotide sequence ID" value="XM_029801687.2"/>
</dbReference>
<dbReference type="SUPFAM" id="SSF103025">
    <property type="entry name" value="Folate-binding domain"/>
    <property type="match status" value="1"/>
</dbReference>
<dbReference type="GO" id="GO:0030488">
    <property type="term" value="P:tRNA methylation"/>
    <property type="evidence" value="ECO:0007669"/>
    <property type="project" value="TreeGrafter"/>
</dbReference>
<protein>
    <submittedName>
        <fullName evidence="4">tRNA modification GTPase GTPBP3, mitochondrial-like</fullName>
    </submittedName>
</protein>
<keyword evidence="3" id="KW-1185">Reference proteome</keyword>
<evidence type="ECO:0000259" key="1">
    <source>
        <dbReference type="Pfam" id="PF01926"/>
    </source>
</evidence>
<dbReference type="InterPro" id="IPR027266">
    <property type="entry name" value="TrmE/GcvT-like"/>
</dbReference>
<evidence type="ECO:0000259" key="2">
    <source>
        <dbReference type="Pfam" id="PF10396"/>
    </source>
</evidence>
<reference evidence="4" key="1">
    <citation type="submission" date="2025-08" db="UniProtKB">
        <authorList>
            <consortium name="RefSeq"/>
        </authorList>
    </citation>
    <scope>IDENTIFICATION</scope>
</reference>
<dbReference type="InterPro" id="IPR006073">
    <property type="entry name" value="GTP-bd"/>
</dbReference>
<proteinExistence type="predicted"/>
<gene>
    <name evidence="4" type="primary">LOC115231730</name>
</gene>
<dbReference type="PANTHER" id="PTHR42714">
    <property type="entry name" value="TRNA MODIFICATION GTPASE GTPBP3"/>
    <property type="match status" value="1"/>
</dbReference>
<dbReference type="SUPFAM" id="SSF52540">
    <property type="entry name" value="P-loop containing nucleoside triphosphate hydrolases"/>
    <property type="match status" value="1"/>
</dbReference>
<dbReference type="CDD" id="cd14858">
    <property type="entry name" value="TrmE_N"/>
    <property type="match status" value="1"/>
</dbReference>
<dbReference type="AlphaFoldDB" id="A0A6P7U831"/>
<dbReference type="PANTHER" id="PTHR42714:SF2">
    <property type="entry name" value="TRNA MODIFICATION GTPASE GTPBP3, MITOCHONDRIAL"/>
    <property type="match status" value="1"/>
</dbReference>
<dbReference type="GO" id="GO:0005737">
    <property type="term" value="C:cytoplasm"/>
    <property type="evidence" value="ECO:0007669"/>
    <property type="project" value="TreeGrafter"/>
</dbReference>
<sequence length="148" mass="15873">MLISCLLKIGRSIALSPPVAYLHSTIYALASGEGKCAVSVIRISGPQCLTVLQSIAGFSKNPPKHRQVYIRHIKHPKTNQIIDKGLVLYFKGGHPKSIVSALCGTTRDCVEVAFDLAGFSVTLTDTAGIFESGSSEIDGEAVRRSLEM</sequence>
<dbReference type="GO" id="GO:0005525">
    <property type="term" value="F:GTP binding"/>
    <property type="evidence" value="ECO:0007669"/>
    <property type="project" value="InterPro"/>
</dbReference>
<name>A0A6P7U831_9MOLL</name>